<dbReference type="OrthoDB" id="2963604at2"/>
<comment type="caution">
    <text evidence="1">The sequence shown here is derived from an EMBL/GenBank/DDBJ whole genome shotgun (WGS) entry which is preliminary data.</text>
</comment>
<gene>
    <name evidence="1" type="ORF">CLV97_1478</name>
</gene>
<reference evidence="1 2" key="1">
    <citation type="submission" date="2018-03" db="EMBL/GenBank/DDBJ databases">
        <title>Genomic Encyclopedia of Archaeal and Bacterial Type Strains, Phase II (KMG-II): from individual species to whole genera.</title>
        <authorList>
            <person name="Goeker M."/>
        </authorList>
    </citation>
    <scope>NUCLEOTIDE SEQUENCE [LARGE SCALE GENOMIC DNA]</scope>
    <source>
        <strain evidence="1 2">DSM 44946</strain>
    </source>
</reference>
<dbReference type="Proteomes" id="UP000237797">
    <property type="component" value="Unassembled WGS sequence"/>
</dbReference>
<dbReference type="RefSeq" id="WP_106346756.1">
    <property type="nucleotide sequence ID" value="NZ_PVNE01000047.1"/>
</dbReference>
<dbReference type="EMBL" id="PVNE01000047">
    <property type="protein sequence ID" value="PRX38572.1"/>
    <property type="molecule type" value="Genomic_DNA"/>
</dbReference>
<protein>
    <submittedName>
        <fullName evidence="1">Uncharacterized protein</fullName>
    </submittedName>
</protein>
<name>A0A2T0LA08_9BACL</name>
<proteinExistence type="predicted"/>
<accession>A0A2T0LA08</accession>
<organism evidence="1 2">
    <name type="scientific">Planifilum fimeticola</name>
    <dbReference type="NCBI Taxonomy" id="201975"/>
    <lineage>
        <taxon>Bacteria</taxon>
        <taxon>Bacillati</taxon>
        <taxon>Bacillota</taxon>
        <taxon>Bacilli</taxon>
        <taxon>Bacillales</taxon>
        <taxon>Thermoactinomycetaceae</taxon>
        <taxon>Planifilum</taxon>
    </lineage>
</organism>
<evidence type="ECO:0000313" key="1">
    <source>
        <dbReference type="EMBL" id="PRX38572.1"/>
    </source>
</evidence>
<evidence type="ECO:0000313" key="2">
    <source>
        <dbReference type="Proteomes" id="UP000237797"/>
    </source>
</evidence>
<keyword evidence="2" id="KW-1185">Reference proteome</keyword>
<sequence length="177" mass="20571">MFLLKYRICDEDLVDRSLENFDDDGIIEGQLELIFNNKNFGFCDKDIPFGHDLLVLWFKMLNHAKNKIKSGKKYVAVPDIESSVWIEFISDRRHITVNLITLKLESFTGYVLTDPIEPEYYHWRGAVIGKDELISEIESKTIQFVNDVVSLNPSLKDSKVLRELKRLSTCEDATFFT</sequence>
<dbReference type="AlphaFoldDB" id="A0A2T0LA08"/>